<dbReference type="Pfam" id="PF04055">
    <property type="entry name" value="Radical_SAM"/>
    <property type="match status" value="1"/>
</dbReference>
<keyword evidence="3" id="KW-0479">Metal-binding</keyword>
<dbReference type="PANTHER" id="PTHR43409">
    <property type="entry name" value="ANAEROBIC MAGNESIUM-PROTOPORPHYRIN IX MONOMETHYL ESTER CYCLASE-RELATED"/>
    <property type="match status" value="1"/>
</dbReference>
<evidence type="ECO:0000256" key="3">
    <source>
        <dbReference type="ARBA" id="ARBA00022723"/>
    </source>
</evidence>
<comment type="cofactor">
    <cofactor evidence="1">
        <name>[4Fe-4S] cluster</name>
        <dbReference type="ChEBI" id="CHEBI:49883"/>
    </cofactor>
</comment>
<dbReference type="GO" id="GO:0051536">
    <property type="term" value="F:iron-sulfur cluster binding"/>
    <property type="evidence" value="ECO:0007669"/>
    <property type="project" value="UniProtKB-KW"/>
</dbReference>
<dbReference type="SMART" id="SM00729">
    <property type="entry name" value="Elp3"/>
    <property type="match status" value="1"/>
</dbReference>
<evidence type="ECO:0000256" key="5">
    <source>
        <dbReference type="ARBA" id="ARBA00023014"/>
    </source>
</evidence>
<dbReference type="InterPro" id="IPR007197">
    <property type="entry name" value="rSAM"/>
</dbReference>
<dbReference type="Gene3D" id="3.20.20.70">
    <property type="entry name" value="Aldolase class I"/>
    <property type="match status" value="1"/>
</dbReference>
<dbReference type="GO" id="GO:0005829">
    <property type="term" value="C:cytosol"/>
    <property type="evidence" value="ECO:0007669"/>
    <property type="project" value="TreeGrafter"/>
</dbReference>
<dbReference type="InterPro" id="IPR058240">
    <property type="entry name" value="rSAM_sf"/>
</dbReference>
<keyword evidence="4" id="KW-0408">Iron</keyword>
<dbReference type="SUPFAM" id="SSF102114">
    <property type="entry name" value="Radical SAM enzymes"/>
    <property type="match status" value="1"/>
</dbReference>
<evidence type="ECO:0000259" key="6">
    <source>
        <dbReference type="PROSITE" id="PS51918"/>
    </source>
</evidence>
<sequence length="445" mass="52257">MKSLSTNPRVLLCTVYRRFRGDYMDIAGRAVYSHPRAGMALRVSPGLRFIKQNVPEVEILEYPLWHEYVEKLKQGWDVVGFSFFQIHIGEIRKMIEEARRHGVREIWAGGYGALDNDIPGLVDRVFIGPGEDRIAQVFGHRVKDEDIQHPVMMVHVCFVLGLRHVTLGLLYTTHGCPFRCTFCQTQAFESRHFVINFESIKRVVAYYHKIGINDIAVMDELFGTHPKFADKLTRLLAHYKMRWWVQSRAALYRRYLDVWYERGLRMPAIGVESMTQSSLDSVKKRHKIEEVIEYARRSREKPGMFRFGNCIIGYEHMTAEELIDDVIRFKQLGFDAHNLSVLTPYPRTPLRDEIVSKYGIFDHAYRHYGGMHLVWNHPHISSVQMRYLLKYFKGFLNRPVDLYRKGIKRLILDELRQQGSGFLWRHLIKGLISSMRIDDRALVYF</sequence>
<dbReference type="SFLD" id="SFLDG01082">
    <property type="entry name" value="B12-binding_domain_containing"/>
    <property type="match status" value="1"/>
</dbReference>
<dbReference type="SFLD" id="SFLDS00029">
    <property type="entry name" value="Radical_SAM"/>
    <property type="match status" value="1"/>
</dbReference>
<dbReference type="PANTHER" id="PTHR43409:SF7">
    <property type="entry name" value="BLL1977 PROTEIN"/>
    <property type="match status" value="1"/>
</dbReference>
<organism evidence="7 8">
    <name type="scientific">candidate division TA06 bacterium B3_TA06</name>
    <dbReference type="NCBI Taxonomy" id="2012487"/>
    <lineage>
        <taxon>Bacteria</taxon>
        <taxon>Bacteria division TA06</taxon>
    </lineage>
</organism>
<dbReference type="AlphaFoldDB" id="A0A532V705"/>
<feature type="domain" description="Radical SAM core" evidence="6">
    <location>
        <begin position="162"/>
        <end position="378"/>
    </location>
</feature>
<evidence type="ECO:0000256" key="1">
    <source>
        <dbReference type="ARBA" id="ARBA00001966"/>
    </source>
</evidence>
<keyword evidence="2" id="KW-0949">S-adenosyl-L-methionine</keyword>
<dbReference type="EMBL" id="NJBO01000007">
    <property type="protein sequence ID" value="TKJ42981.1"/>
    <property type="molecule type" value="Genomic_DNA"/>
</dbReference>
<dbReference type="Proteomes" id="UP000317778">
    <property type="component" value="Unassembled WGS sequence"/>
</dbReference>
<dbReference type="InterPro" id="IPR006638">
    <property type="entry name" value="Elp3/MiaA/NifB-like_rSAM"/>
</dbReference>
<comment type="caution">
    <text evidence="7">The sequence shown here is derived from an EMBL/GenBank/DDBJ whole genome shotgun (WGS) entry which is preliminary data.</text>
</comment>
<dbReference type="CDD" id="cd01335">
    <property type="entry name" value="Radical_SAM"/>
    <property type="match status" value="1"/>
</dbReference>
<dbReference type="GO" id="GO:0046872">
    <property type="term" value="F:metal ion binding"/>
    <property type="evidence" value="ECO:0007669"/>
    <property type="project" value="UniProtKB-KW"/>
</dbReference>
<dbReference type="InterPro" id="IPR051198">
    <property type="entry name" value="BchE-like"/>
</dbReference>
<gene>
    <name evidence="7" type="ORF">CEE36_05715</name>
</gene>
<dbReference type="Gene3D" id="3.40.50.280">
    <property type="entry name" value="Cobalamin-binding domain"/>
    <property type="match status" value="1"/>
</dbReference>
<dbReference type="PROSITE" id="PS51918">
    <property type="entry name" value="RADICAL_SAM"/>
    <property type="match status" value="1"/>
</dbReference>
<dbReference type="GO" id="GO:0003824">
    <property type="term" value="F:catalytic activity"/>
    <property type="evidence" value="ECO:0007669"/>
    <property type="project" value="InterPro"/>
</dbReference>
<accession>A0A532V705</accession>
<proteinExistence type="predicted"/>
<reference evidence="7 8" key="1">
    <citation type="submission" date="2017-06" db="EMBL/GenBank/DDBJ databases">
        <title>Novel microbial phyla capable of carbon fixation and sulfur reduction in deep-sea sediments.</title>
        <authorList>
            <person name="Huang J."/>
            <person name="Baker B."/>
            <person name="Wang Y."/>
        </authorList>
    </citation>
    <scope>NUCLEOTIDE SEQUENCE [LARGE SCALE GENOMIC DNA]</scope>
    <source>
        <strain evidence="7">B3_TA06</strain>
    </source>
</reference>
<keyword evidence="5" id="KW-0411">Iron-sulfur</keyword>
<evidence type="ECO:0000313" key="7">
    <source>
        <dbReference type="EMBL" id="TKJ42981.1"/>
    </source>
</evidence>
<name>A0A532V705_UNCT6</name>
<evidence type="ECO:0000256" key="4">
    <source>
        <dbReference type="ARBA" id="ARBA00023004"/>
    </source>
</evidence>
<dbReference type="InterPro" id="IPR013785">
    <property type="entry name" value="Aldolase_TIM"/>
</dbReference>
<evidence type="ECO:0000256" key="2">
    <source>
        <dbReference type="ARBA" id="ARBA00022691"/>
    </source>
</evidence>
<protein>
    <submittedName>
        <fullName evidence="7">Radical SAM protein</fullName>
    </submittedName>
</protein>
<evidence type="ECO:0000313" key="8">
    <source>
        <dbReference type="Proteomes" id="UP000317778"/>
    </source>
</evidence>